<comment type="caution">
    <text evidence="3">The sequence shown here is derived from an EMBL/GenBank/DDBJ whole genome shotgun (WGS) entry which is preliminary data.</text>
</comment>
<gene>
    <name evidence="3" type="ORF">M9Y10_025971</name>
</gene>
<accession>A0ABR2H947</accession>
<dbReference type="EMBL" id="JAPFFF010000038">
    <property type="protein sequence ID" value="KAK8842388.1"/>
    <property type="molecule type" value="Genomic_DNA"/>
</dbReference>
<keyword evidence="4" id="KW-1185">Reference proteome</keyword>
<evidence type="ECO:0000256" key="2">
    <source>
        <dbReference type="ARBA" id="ARBA00023043"/>
    </source>
</evidence>
<dbReference type="Proteomes" id="UP001470230">
    <property type="component" value="Unassembled WGS sequence"/>
</dbReference>
<protein>
    <recommendedName>
        <fullName evidence="5">Ankyrin</fullName>
    </recommendedName>
</protein>
<name>A0ABR2H947_9EUKA</name>
<dbReference type="Pfam" id="PF12796">
    <property type="entry name" value="Ank_2"/>
    <property type="match status" value="2"/>
</dbReference>
<organism evidence="3 4">
    <name type="scientific">Tritrichomonas musculus</name>
    <dbReference type="NCBI Taxonomy" id="1915356"/>
    <lineage>
        <taxon>Eukaryota</taxon>
        <taxon>Metamonada</taxon>
        <taxon>Parabasalia</taxon>
        <taxon>Tritrichomonadida</taxon>
        <taxon>Tritrichomonadidae</taxon>
        <taxon>Tritrichomonas</taxon>
    </lineage>
</organism>
<evidence type="ECO:0000313" key="3">
    <source>
        <dbReference type="EMBL" id="KAK8842388.1"/>
    </source>
</evidence>
<evidence type="ECO:0000256" key="1">
    <source>
        <dbReference type="ARBA" id="ARBA00022737"/>
    </source>
</evidence>
<keyword evidence="2" id="KW-0040">ANK repeat</keyword>
<dbReference type="SMART" id="SM00248">
    <property type="entry name" value="ANK"/>
    <property type="match status" value="5"/>
</dbReference>
<keyword evidence="1" id="KW-0677">Repeat</keyword>
<evidence type="ECO:0000313" key="4">
    <source>
        <dbReference type="Proteomes" id="UP001470230"/>
    </source>
</evidence>
<dbReference type="PANTHER" id="PTHR24193">
    <property type="entry name" value="ANKYRIN REPEAT PROTEIN"/>
    <property type="match status" value="1"/>
</dbReference>
<dbReference type="PANTHER" id="PTHR24193:SF121">
    <property type="entry name" value="ADA2A-CONTAINING COMPLEX COMPONENT 3, ISOFORM D"/>
    <property type="match status" value="1"/>
</dbReference>
<dbReference type="Gene3D" id="1.25.40.20">
    <property type="entry name" value="Ankyrin repeat-containing domain"/>
    <property type="match status" value="2"/>
</dbReference>
<dbReference type="InterPro" id="IPR002110">
    <property type="entry name" value="Ankyrin_rpt"/>
</dbReference>
<sequence length="367" mass="43520">MPGFEYNIPYYLCKYDYYLIVEFLLKNTKTLNINKLYTIYKPIDHKNTNIVLSISIKNGELDDLYSEEEKEYEKEDKRYFEILKEKRKYTTYFYDEEKSTILNVSIQKGNIDIIQLLVSQSKIDLKIKSTKIYKEIQTSMDDFYEYILITEEKALLHEAIENGNIEVVQLLLKNKLVNVNDNVLIKKIYVDYCSTANTHYEENYEKTMFHLAIEKGTFEIVKLLLSNSKIDIKKKSISKIKEEGGCICYTFSFKIIKRSSLFFAINNRNMTLNQLLLSNRHISINSGIKMLNEKKKILEEKTPLFLAVENENTELVKLLLKQRKININYICTFYIYRNHQRTLEKWTALDLAKEKNNIEIIHLLSKK</sequence>
<proteinExistence type="predicted"/>
<dbReference type="InterPro" id="IPR050663">
    <property type="entry name" value="Ankyrin-SOCS_Box"/>
</dbReference>
<evidence type="ECO:0008006" key="5">
    <source>
        <dbReference type="Google" id="ProtNLM"/>
    </source>
</evidence>
<reference evidence="3 4" key="1">
    <citation type="submission" date="2024-04" db="EMBL/GenBank/DDBJ databases">
        <title>Tritrichomonas musculus Genome.</title>
        <authorList>
            <person name="Alves-Ferreira E."/>
            <person name="Grigg M."/>
            <person name="Lorenzi H."/>
            <person name="Galac M."/>
        </authorList>
    </citation>
    <scope>NUCLEOTIDE SEQUENCE [LARGE SCALE GENOMIC DNA]</scope>
    <source>
        <strain evidence="3 4">EAF2021</strain>
    </source>
</reference>
<dbReference type="SUPFAM" id="SSF48403">
    <property type="entry name" value="Ankyrin repeat"/>
    <property type="match status" value="1"/>
</dbReference>
<dbReference type="InterPro" id="IPR036770">
    <property type="entry name" value="Ankyrin_rpt-contain_sf"/>
</dbReference>